<dbReference type="SUPFAM" id="SSF88946">
    <property type="entry name" value="Sigma2 domain of RNA polymerase sigma factors"/>
    <property type="match status" value="1"/>
</dbReference>
<dbReference type="InterPro" id="IPR007630">
    <property type="entry name" value="RNA_pol_sigma70_r4"/>
</dbReference>
<dbReference type="SUPFAM" id="SSF88659">
    <property type="entry name" value="Sigma3 and sigma4 domains of RNA polymerase sigma factors"/>
    <property type="match status" value="2"/>
</dbReference>
<dbReference type="GO" id="GO:0003677">
    <property type="term" value="F:DNA binding"/>
    <property type="evidence" value="ECO:0007669"/>
    <property type="project" value="UniProtKB-KW"/>
</dbReference>
<dbReference type="Proteomes" id="UP000076927">
    <property type="component" value="Chromosome"/>
</dbReference>
<evidence type="ECO:0000313" key="8">
    <source>
        <dbReference type="EMBL" id="ANE48101.1"/>
    </source>
</evidence>
<evidence type="ECO:0000313" key="9">
    <source>
        <dbReference type="Proteomes" id="UP000076927"/>
    </source>
</evidence>
<gene>
    <name evidence="8" type="ORF">SY83_19450</name>
</gene>
<keyword evidence="4" id="KW-0804">Transcription</keyword>
<keyword evidence="2" id="KW-0731">Sigma factor</keyword>
<dbReference type="EMBL" id="CP011388">
    <property type="protein sequence ID" value="ANE48101.1"/>
    <property type="molecule type" value="Genomic_DNA"/>
</dbReference>
<feature type="domain" description="RNA polymerase sigma-70 region 4" evidence="7">
    <location>
        <begin position="199"/>
        <end position="247"/>
    </location>
</feature>
<keyword evidence="1" id="KW-0805">Transcription regulation</keyword>
<organism evidence="8 9">
    <name type="scientific">Paenibacillus swuensis</name>
    <dbReference type="NCBI Taxonomy" id="1178515"/>
    <lineage>
        <taxon>Bacteria</taxon>
        <taxon>Bacillati</taxon>
        <taxon>Bacillota</taxon>
        <taxon>Bacilli</taxon>
        <taxon>Bacillales</taxon>
        <taxon>Paenibacillaceae</taxon>
        <taxon>Paenibacillus</taxon>
    </lineage>
</organism>
<evidence type="ECO:0000256" key="1">
    <source>
        <dbReference type="ARBA" id="ARBA00023015"/>
    </source>
</evidence>
<dbReference type="STRING" id="1178515.SY83_19450"/>
<dbReference type="Pfam" id="PF04545">
    <property type="entry name" value="Sigma70_r4"/>
    <property type="match status" value="1"/>
</dbReference>
<evidence type="ECO:0000259" key="6">
    <source>
        <dbReference type="Pfam" id="PF04542"/>
    </source>
</evidence>
<dbReference type="RefSeq" id="WP_068609543.1">
    <property type="nucleotide sequence ID" value="NZ_CP011388.1"/>
</dbReference>
<reference evidence="8 9" key="1">
    <citation type="submission" date="2015-01" db="EMBL/GenBank/DDBJ databases">
        <title>Paenibacillus swuensis/DY6/whole genome sequencing.</title>
        <authorList>
            <person name="Kim M.K."/>
            <person name="Srinivasan S."/>
            <person name="Lee J.-J."/>
        </authorList>
    </citation>
    <scope>NUCLEOTIDE SEQUENCE [LARGE SCALE GENOMIC DNA]</scope>
    <source>
        <strain evidence="8 9">DY6</strain>
    </source>
</reference>
<dbReference type="InterPro" id="IPR007624">
    <property type="entry name" value="RNA_pol_sigma70_r3"/>
</dbReference>
<dbReference type="AlphaFoldDB" id="A0A172TM35"/>
<dbReference type="GO" id="GO:0006352">
    <property type="term" value="P:DNA-templated transcription initiation"/>
    <property type="evidence" value="ECO:0007669"/>
    <property type="project" value="InterPro"/>
</dbReference>
<dbReference type="Pfam" id="PF04542">
    <property type="entry name" value="Sigma70_r2"/>
    <property type="match status" value="1"/>
</dbReference>
<dbReference type="GO" id="GO:0016987">
    <property type="term" value="F:sigma factor activity"/>
    <property type="evidence" value="ECO:0007669"/>
    <property type="project" value="UniProtKB-KW"/>
</dbReference>
<dbReference type="PANTHER" id="PTHR30385:SF4">
    <property type="entry name" value="RNA POLYMERASE SIGMA-E FACTOR"/>
    <property type="match status" value="1"/>
</dbReference>
<dbReference type="InterPro" id="IPR013324">
    <property type="entry name" value="RNA_pol_sigma_r3/r4-like"/>
</dbReference>
<keyword evidence="9" id="KW-1185">Reference proteome</keyword>
<dbReference type="CDD" id="cd06171">
    <property type="entry name" value="Sigma70_r4"/>
    <property type="match status" value="1"/>
</dbReference>
<dbReference type="NCBIfam" id="TIGR02937">
    <property type="entry name" value="sigma70-ECF"/>
    <property type="match status" value="1"/>
</dbReference>
<evidence type="ECO:0000259" key="7">
    <source>
        <dbReference type="Pfam" id="PF04545"/>
    </source>
</evidence>
<dbReference type="PANTHER" id="PTHR30385">
    <property type="entry name" value="SIGMA FACTOR F FLAGELLAR"/>
    <property type="match status" value="1"/>
</dbReference>
<protein>
    <submittedName>
        <fullName evidence="8">RNA polymerase sigma70</fullName>
    </submittedName>
</protein>
<feature type="domain" description="RNA polymerase sigma-70 region 2" evidence="6">
    <location>
        <begin position="32"/>
        <end position="102"/>
    </location>
</feature>
<name>A0A172TM35_9BACL</name>
<sequence length="256" mass="29580">MKSQTGPLPGSSSIDDIILYQQNHCQDVATRLLQHYESMVKLAAIKMSRNRNDLYEDLYQIGQIALLKLFTQYDTTLGIPFEPYAMKSLIGRMKNYLRDSSWYIQVPRRIKEKGVLLQQAIDELTMKLERSPDIAEIAAHLQLSVEETVEVLAGRECYQYVSLDTPLSMEEAASTIGDMISSDIDDYAFIENRLDLQQAFERLKEEERQILTLAYHNGYSQRMIAQEMGMSQMSVSRIQRRAMEKLKRILSELDSY</sequence>
<keyword evidence="3" id="KW-0238">DNA-binding</keyword>
<dbReference type="OrthoDB" id="9809557at2"/>
<feature type="domain" description="RNA polymerase sigma-70 region 3" evidence="5">
    <location>
        <begin position="112"/>
        <end position="183"/>
    </location>
</feature>
<dbReference type="PATRIC" id="fig|1178515.4.peg.3933"/>
<dbReference type="Gene3D" id="1.10.10.10">
    <property type="entry name" value="Winged helix-like DNA-binding domain superfamily/Winged helix DNA-binding domain"/>
    <property type="match status" value="2"/>
</dbReference>
<dbReference type="InterPro" id="IPR014284">
    <property type="entry name" value="RNA_pol_sigma-70_dom"/>
</dbReference>
<evidence type="ECO:0000259" key="5">
    <source>
        <dbReference type="Pfam" id="PF04539"/>
    </source>
</evidence>
<proteinExistence type="predicted"/>
<dbReference type="KEGG" id="pswu:SY83_19450"/>
<evidence type="ECO:0000256" key="3">
    <source>
        <dbReference type="ARBA" id="ARBA00023125"/>
    </source>
</evidence>
<dbReference type="InterPro" id="IPR036388">
    <property type="entry name" value="WH-like_DNA-bd_sf"/>
</dbReference>
<evidence type="ECO:0000256" key="2">
    <source>
        <dbReference type="ARBA" id="ARBA00023082"/>
    </source>
</evidence>
<dbReference type="Gene3D" id="1.10.1740.10">
    <property type="match status" value="1"/>
</dbReference>
<accession>A0A172TM35</accession>
<dbReference type="InterPro" id="IPR007627">
    <property type="entry name" value="RNA_pol_sigma70_r2"/>
</dbReference>
<dbReference type="InterPro" id="IPR013325">
    <property type="entry name" value="RNA_pol_sigma_r2"/>
</dbReference>
<dbReference type="Pfam" id="PF04539">
    <property type="entry name" value="Sigma70_r3"/>
    <property type="match status" value="1"/>
</dbReference>
<evidence type="ECO:0000256" key="4">
    <source>
        <dbReference type="ARBA" id="ARBA00023163"/>
    </source>
</evidence>